<feature type="signal peptide" evidence="1">
    <location>
        <begin position="1"/>
        <end position="17"/>
    </location>
</feature>
<protein>
    <submittedName>
        <fullName evidence="2">Uncharacterized protein</fullName>
    </submittedName>
</protein>
<dbReference type="RefSeq" id="XP_046121555.1">
    <property type="nucleotide sequence ID" value="XM_046262913.1"/>
</dbReference>
<evidence type="ECO:0000313" key="3">
    <source>
        <dbReference type="Proteomes" id="UP000887229"/>
    </source>
</evidence>
<reference evidence="2" key="1">
    <citation type="journal article" date="2021" name="IMA Fungus">
        <title>Genomic characterization of three marine fungi, including Emericellopsis atlantica sp. nov. with signatures of a generalist lifestyle and marine biomass degradation.</title>
        <authorList>
            <person name="Hagestad O.C."/>
            <person name="Hou L."/>
            <person name="Andersen J.H."/>
            <person name="Hansen E.H."/>
            <person name="Altermark B."/>
            <person name="Li C."/>
            <person name="Kuhnert E."/>
            <person name="Cox R.J."/>
            <person name="Crous P.W."/>
            <person name="Spatafora J.W."/>
            <person name="Lail K."/>
            <person name="Amirebrahimi M."/>
            <person name="Lipzen A."/>
            <person name="Pangilinan J."/>
            <person name="Andreopoulos W."/>
            <person name="Hayes R.D."/>
            <person name="Ng V."/>
            <person name="Grigoriev I.V."/>
            <person name="Jackson S.A."/>
            <person name="Sutton T.D.S."/>
            <person name="Dobson A.D.W."/>
            <person name="Rama T."/>
        </authorList>
    </citation>
    <scope>NUCLEOTIDE SEQUENCE</scope>
    <source>
        <strain evidence="2">TS7</strain>
    </source>
</reference>
<keyword evidence="3" id="KW-1185">Reference proteome</keyword>
<evidence type="ECO:0000256" key="1">
    <source>
        <dbReference type="SAM" id="SignalP"/>
    </source>
</evidence>
<dbReference type="EMBL" id="MU251245">
    <property type="protein sequence ID" value="KAG9257631.1"/>
    <property type="molecule type" value="Genomic_DNA"/>
</dbReference>
<proteinExistence type="predicted"/>
<dbReference type="AlphaFoldDB" id="A0A9P7ZTP4"/>
<sequence>MLLLTLLSIMVPNPFQACEGAATFQEEYRGSFRPDFVQTSIGHQIVAPDSPYVAVAGQKQLYFLDTRHHPDTAAHIKNQIEKASVTKDDELIFIDEIEVTAEVRNGITGETTFVFDPPYARVIFAATFNRANPDLKLPVHGPPGDWRVEYEPQDSLEKGATSCLHYGCHTSSDDLVQSNSRVDNYCTVGQSNARGICSPLCGRKVDTPRMDGETDADYYQRMDKLHWGDETISDAE</sequence>
<dbReference type="Proteomes" id="UP000887229">
    <property type="component" value="Unassembled WGS sequence"/>
</dbReference>
<feature type="chain" id="PRO_5040108580" evidence="1">
    <location>
        <begin position="18"/>
        <end position="236"/>
    </location>
</feature>
<name>A0A9P7ZTP4_9HYPO</name>
<keyword evidence="1" id="KW-0732">Signal</keyword>
<accession>A0A9P7ZTP4</accession>
<dbReference type="GeneID" id="70293816"/>
<evidence type="ECO:0000313" key="2">
    <source>
        <dbReference type="EMBL" id="KAG9257631.1"/>
    </source>
</evidence>
<comment type="caution">
    <text evidence="2">The sequence shown here is derived from an EMBL/GenBank/DDBJ whole genome shotgun (WGS) entry which is preliminary data.</text>
</comment>
<organism evidence="2 3">
    <name type="scientific">Emericellopsis atlantica</name>
    <dbReference type="NCBI Taxonomy" id="2614577"/>
    <lineage>
        <taxon>Eukaryota</taxon>
        <taxon>Fungi</taxon>
        <taxon>Dikarya</taxon>
        <taxon>Ascomycota</taxon>
        <taxon>Pezizomycotina</taxon>
        <taxon>Sordariomycetes</taxon>
        <taxon>Hypocreomycetidae</taxon>
        <taxon>Hypocreales</taxon>
        <taxon>Bionectriaceae</taxon>
        <taxon>Emericellopsis</taxon>
    </lineage>
</organism>
<dbReference type="OrthoDB" id="4812218at2759"/>
<gene>
    <name evidence="2" type="ORF">F5Z01DRAFT_646558</name>
</gene>